<accession>J3NGX8</accession>
<dbReference type="EnsemblFungi" id="EJT80518">
    <property type="protein sequence ID" value="EJT80518"/>
    <property type="gene ID" value="GGTG_00514"/>
</dbReference>
<protein>
    <submittedName>
        <fullName evidence="2 3">Uncharacterized protein</fullName>
    </submittedName>
</protein>
<gene>
    <name evidence="3" type="primary">20340972</name>
    <name evidence="2" type="ORF">GGTG_00514</name>
</gene>
<dbReference type="VEuPathDB" id="FungiDB:GGTG_00514"/>
<reference evidence="3" key="5">
    <citation type="submission" date="2018-04" db="UniProtKB">
        <authorList>
            <consortium name="EnsemblFungi"/>
        </authorList>
    </citation>
    <scope>IDENTIFICATION</scope>
    <source>
        <strain evidence="3">R3-111a-1</strain>
    </source>
</reference>
<evidence type="ECO:0000313" key="2">
    <source>
        <dbReference type="EMBL" id="EJT80518.1"/>
    </source>
</evidence>
<dbReference type="HOGENOM" id="CLU_2158549_0_0_1"/>
<evidence type="ECO:0000256" key="1">
    <source>
        <dbReference type="SAM" id="MobiDB-lite"/>
    </source>
</evidence>
<sequence>MVMDGIEDDGRAEEEKGCGTGGPVSPPADPAVTASQPASQQEGGTALVFAWPCRGVAEMVAAGLDPPSLHPSAVATLHANGPSRAHAWPAGFDWCDHLDHREAENKEDRLT</sequence>
<reference evidence="2" key="3">
    <citation type="submission" date="2010-09" db="EMBL/GenBank/DDBJ databases">
        <title>Annotation of Gaeumannomyces graminis var. tritici R3-111a-1.</title>
        <authorList>
            <consortium name="The Broad Institute Genome Sequencing Platform"/>
            <person name="Ma L.-J."/>
            <person name="Dead R."/>
            <person name="Young S.K."/>
            <person name="Zeng Q."/>
            <person name="Gargeya S."/>
            <person name="Fitzgerald M."/>
            <person name="Haas B."/>
            <person name="Abouelleil A."/>
            <person name="Alvarado L."/>
            <person name="Arachchi H.M."/>
            <person name="Berlin A."/>
            <person name="Brown A."/>
            <person name="Chapman S.B."/>
            <person name="Chen Z."/>
            <person name="Dunbar C."/>
            <person name="Freedman E."/>
            <person name="Gearin G."/>
            <person name="Gellesch M."/>
            <person name="Goldberg J."/>
            <person name="Griggs A."/>
            <person name="Gujja S."/>
            <person name="Heiman D."/>
            <person name="Howarth C."/>
            <person name="Larson L."/>
            <person name="Lui A."/>
            <person name="MacDonald P.J.P."/>
            <person name="Mehta T."/>
            <person name="Montmayeur A."/>
            <person name="Murphy C."/>
            <person name="Neiman D."/>
            <person name="Pearson M."/>
            <person name="Priest M."/>
            <person name="Roberts A."/>
            <person name="Saif S."/>
            <person name="Shea T."/>
            <person name="Shenoy N."/>
            <person name="Sisk P."/>
            <person name="Stolte C."/>
            <person name="Sykes S."/>
            <person name="Yandava C."/>
            <person name="Wortman J."/>
            <person name="Nusbaum C."/>
            <person name="Birren B."/>
        </authorList>
    </citation>
    <scope>NUCLEOTIDE SEQUENCE</scope>
    <source>
        <strain evidence="2">R3-111a-1</strain>
    </source>
</reference>
<organism evidence="2">
    <name type="scientific">Gaeumannomyces tritici (strain R3-111a-1)</name>
    <name type="common">Wheat and barley take-all root rot fungus</name>
    <name type="synonym">Gaeumannomyces graminis var. tritici</name>
    <dbReference type="NCBI Taxonomy" id="644352"/>
    <lineage>
        <taxon>Eukaryota</taxon>
        <taxon>Fungi</taxon>
        <taxon>Dikarya</taxon>
        <taxon>Ascomycota</taxon>
        <taxon>Pezizomycotina</taxon>
        <taxon>Sordariomycetes</taxon>
        <taxon>Sordariomycetidae</taxon>
        <taxon>Magnaporthales</taxon>
        <taxon>Magnaporthaceae</taxon>
        <taxon>Gaeumannomyces</taxon>
    </lineage>
</organism>
<evidence type="ECO:0000313" key="3">
    <source>
        <dbReference type="EnsemblFungi" id="EJT80518"/>
    </source>
</evidence>
<keyword evidence="4" id="KW-1185">Reference proteome</keyword>
<evidence type="ECO:0000313" key="4">
    <source>
        <dbReference type="Proteomes" id="UP000006039"/>
    </source>
</evidence>
<reference evidence="3" key="4">
    <citation type="journal article" date="2015" name="G3 (Bethesda)">
        <title>Genome sequences of three phytopathogenic species of the Magnaporthaceae family of fungi.</title>
        <authorList>
            <person name="Okagaki L.H."/>
            <person name="Nunes C.C."/>
            <person name="Sailsbery J."/>
            <person name="Clay B."/>
            <person name="Brown D."/>
            <person name="John T."/>
            <person name="Oh Y."/>
            <person name="Young N."/>
            <person name="Fitzgerald M."/>
            <person name="Haas B.J."/>
            <person name="Zeng Q."/>
            <person name="Young S."/>
            <person name="Adiconis X."/>
            <person name="Fan L."/>
            <person name="Levin J.Z."/>
            <person name="Mitchell T.K."/>
            <person name="Okubara P.A."/>
            <person name="Farman M.L."/>
            <person name="Kohn L.M."/>
            <person name="Birren B."/>
            <person name="Ma L.-J."/>
            <person name="Dean R.A."/>
        </authorList>
    </citation>
    <scope>NUCLEOTIDE SEQUENCE</scope>
    <source>
        <strain evidence="3">R3-111a-1</strain>
    </source>
</reference>
<feature type="region of interest" description="Disordered" evidence="1">
    <location>
        <begin position="1"/>
        <end position="43"/>
    </location>
</feature>
<dbReference type="RefSeq" id="XP_009216527.1">
    <property type="nucleotide sequence ID" value="XM_009218263.1"/>
</dbReference>
<dbReference type="Proteomes" id="UP000006039">
    <property type="component" value="Unassembled WGS sequence"/>
</dbReference>
<feature type="compositionally biased region" description="Polar residues" evidence="1">
    <location>
        <begin position="33"/>
        <end position="43"/>
    </location>
</feature>
<name>J3NGX8_GAET3</name>
<dbReference type="AlphaFoldDB" id="J3NGX8"/>
<dbReference type="EMBL" id="GL385395">
    <property type="protein sequence ID" value="EJT80518.1"/>
    <property type="molecule type" value="Genomic_DNA"/>
</dbReference>
<feature type="compositionally biased region" description="Acidic residues" evidence="1">
    <location>
        <begin position="1"/>
        <end position="12"/>
    </location>
</feature>
<reference evidence="2" key="2">
    <citation type="submission" date="2010-07" db="EMBL/GenBank/DDBJ databases">
        <authorList>
            <consortium name="The Broad Institute Genome Sequencing Platform"/>
            <consortium name="Broad Institute Genome Sequencing Center for Infectious Disease"/>
            <person name="Ma L.-J."/>
            <person name="Dead R."/>
            <person name="Young S."/>
            <person name="Zeng Q."/>
            <person name="Koehrsen M."/>
            <person name="Alvarado L."/>
            <person name="Berlin A."/>
            <person name="Chapman S.B."/>
            <person name="Chen Z."/>
            <person name="Freedman E."/>
            <person name="Gellesch M."/>
            <person name="Goldberg J."/>
            <person name="Griggs A."/>
            <person name="Gujja S."/>
            <person name="Heilman E.R."/>
            <person name="Heiman D."/>
            <person name="Hepburn T."/>
            <person name="Howarth C."/>
            <person name="Jen D."/>
            <person name="Larson L."/>
            <person name="Mehta T."/>
            <person name="Neiman D."/>
            <person name="Pearson M."/>
            <person name="Roberts A."/>
            <person name="Saif S."/>
            <person name="Shea T."/>
            <person name="Shenoy N."/>
            <person name="Sisk P."/>
            <person name="Stolte C."/>
            <person name="Sykes S."/>
            <person name="Walk T."/>
            <person name="White J."/>
            <person name="Yandava C."/>
            <person name="Haas B."/>
            <person name="Nusbaum C."/>
            <person name="Birren B."/>
        </authorList>
    </citation>
    <scope>NUCLEOTIDE SEQUENCE</scope>
    <source>
        <strain evidence="2">R3-111a-1</strain>
    </source>
</reference>
<reference evidence="4" key="1">
    <citation type="submission" date="2010-07" db="EMBL/GenBank/DDBJ databases">
        <title>The genome sequence of Gaeumannomyces graminis var. tritici strain R3-111a-1.</title>
        <authorList>
            <consortium name="The Broad Institute Genome Sequencing Platform"/>
            <person name="Ma L.-J."/>
            <person name="Dead R."/>
            <person name="Young S."/>
            <person name="Zeng Q."/>
            <person name="Koehrsen M."/>
            <person name="Alvarado L."/>
            <person name="Berlin A."/>
            <person name="Chapman S.B."/>
            <person name="Chen Z."/>
            <person name="Freedman E."/>
            <person name="Gellesch M."/>
            <person name="Goldberg J."/>
            <person name="Griggs A."/>
            <person name="Gujja S."/>
            <person name="Heilman E.R."/>
            <person name="Heiman D."/>
            <person name="Hepburn T."/>
            <person name="Howarth C."/>
            <person name="Jen D."/>
            <person name="Larson L."/>
            <person name="Mehta T."/>
            <person name="Neiman D."/>
            <person name="Pearson M."/>
            <person name="Roberts A."/>
            <person name="Saif S."/>
            <person name="Shea T."/>
            <person name="Shenoy N."/>
            <person name="Sisk P."/>
            <person name="Stolte C."/>
            <person name="Sykes S."/>
            <person name="Walk T."/>
            <person name="White J."/>
            <person name="Yandava C."/>
            <person name="Haas B."/>
            <person name="Nusbaum C."/>
            <person name="Birren B."/>
        </authorList>
    </citation>
    <scope>NUCLEOTIDE SEQUENCE [LARGE SCALE GENOMIC DNA]</scope>
    <source>
        <strain evidence="4">R3-111a-1</strain>
    </source>
</reference>
<dbReference type="GeneID" id="20340972"/>
<proteinExistence type="predicted"/>